<keyword evidence="1" id="KW-0285">Flavoprotein</keyword>
<dbReference type="PATRIC" id="fig|1195236.3.peg.4859"/>
<dbReference type="SUPFAM" id="SSF52218">
    <property type="entry name" value="Flavoproteins"/>
    <property type="match status" value="1"/>
</dbReference>
<dbReference type="EMBL" id="AORV01000065">
    <property type="protein sequence ID" value="EMS69548.1"/>
    <property type="molecule type" value="Genomic_DNA"/>
</dbReference>
<dbReference type="RefSeq" id="WP_004629786.1">
    <property type="nucleotide sequence ID" value="NZ_AORV01000065.1"/>
</dbReference>
<evidence type="ECO:0000313" key="5">
    <source>
        <dbReference type="Proteomes" id="UP000014155"/>
    </source>
</evidence>
<evidence type="ECO:0000313" key="4">
    <source>
        <dbReference type="EMBL" id="EMS69548.1"/>
    </source>
</evidence>
<keyword evidence="2" id="KW-0288">FMN</keyword>
<dbReference type="STRING" id="1195236.CTER_4676"/>
<dbReference type="PANTHER" id="PTHR43278">
    <property type="entry name" value="NAD(P)H-DEPENDENT FMN-CONTAINING OXIDOREDUCTASE YWQN-RELATED"/>
    <property type="match status" value="1"/>
</dbReference>
<evidence type="ECO:0000256" key="1">
    <source>
        <dbReference type="ARBA" id="ARBA00022630"/>
    </source>
</evidence>
<dbReference type="Proteomes" id="UP000014155">
    <property type="component" value="Unassembled WGS sequence"/>
</dbReference>
<dbReference type="GO" id="GO:0016491">
    <property type="term" value="F:oxidoreductase activity"/>
    <property type="evidence" value="ECO:0007669"/>
    <property type="project" value="InterPro"/>
</dbReference>
<organism evidence="4 5">
    <name type="scientific">Ruminiclostridium cellobioparum subsp. termitidis CT1112</name>
    <dbReference type="NCBI Taxonomy" id="1195236"/>
    <lineage>
        <taxon>Bacteria</taxon>
        <taxon>Bacillati</taxon>
        <taxon>Bacillota</taxon>
        <taxon>Clostridia</taxon>
        <taxon>Eubacteriales</taxon>
        <taxon>Oscillospiraceae</taxon>
        <taxon>Ruminiclostridium</taxon>
    </lineage>
</organism>
<reference evidence="4 5" key="1">
    <citation type="journal article" date="2013" name="Genome Announc.">
        <title>Draft Genome Sequence of the Cellulolytic, Mesophilic, Anaerobic Bacterium Clostridium termitidis Strain CT1112 (DSM 5398).</title>
        <authorList>
            <person name="Lal S."/>
            <person name="Ramachandran U."/>
            <person name="Zhang X."/>
            <person name="Munir R."/>
            <person name="Sparling R."/>
            <person name="Levin D.B."/>
        </authorList>
    </citation>
    <scope>NUCLEOTIDE SEQUENCE [LARGE SCALE GENOMIC DNA]</scope>
    <source>
        <strain evidence="4 5">CT1112</strain>
    </source>
</reference>
<dbReference type="Pfam" id="PF03358">
    <property type="entry name" value="FMN_red"/>
    <property type="match status" value="1"/>
</dbReference>
<name>S0FM39_RUMCE</name>
<dbReference type="Gene3D" id="3.40.50.360">
    <property type="match status" value="1"/>
</dbReference>
<dbReference type="InterPro" id="IPR029039">
    <property type="entry name" value="Flavoprotein-like_sf"/>
</dbReference>
<dbReference type="InterPro" id="IPR005025">
    <property type="entry name" value="FMN_Rdtase-like_dom"/>
</dbReference>
<protein>
    <submittedName>
        <fullName evidence="4">NADPH-dependent FMN reductase</fullName>
    </submittedName>
</protein>
<keyword evidence="5" id="KW-1185">Reference proteome</keyword>
<dbReference type="InterPro" id="IPR051796">
    <property type="entry name" value="ISF_SsuE-like"/>
</dbReference>
<sequence length="262" mass="29837">MKILLLNSSYRKDGNTARVLECIKEEILLTAGRQGLSAEFETVSLAHSDVQICRGCRGCFDRGEKSCPLKDEVPGIKERLDSADGVVLASPVYVEDVNGIMKNWIDRMAFNNHRPAFSGKPAIILTTSGTYSSKHALKTMERAFNAWGGISVGKDRFRTGALTGKEDIKIKNLKKIKKLSARLYNAITHKTERYPSVYSLIYFKVQQKYWQRTKDTWTFDYTYWKEKGWLNNDCSYYTRNSAGWIKIKFARLLGSIISGLFT</sequence>
<proteinExistence type="predicted"/>
<feature type="domain" description="NADPH-dependent FMN reductase-like" evidence="3">
    <location>
        <begin position="1"/>
        <end position="154"/>
    </location>
</feature>
<gene>
    <name evidence="4" type="ORF">CTER_4676</name>
</gene>
<dbReference type="PANTHER" id="PTHR43278:SF2">
    <property type="entry name" value="IRON-SULFUR FLAVOPROTEIN"/>
    <property type="match status" value="1"/>
</dbReference>
<evidence type="ECO:0000259" key="3">
    <source>
        <dbReference type="Pfam" id="PF03358"/>
    </source>
</evidence>
<comment type="caution">
    <text evidence="4">The sequence shown here is derived from an EMBL/GenBank/DDBJ whole genome shotgun (WGS) entry which is preliminary data.</text>
</comment>
<evidence type="ECO:0000256" key="2">
    <source>
        <dbReference type="ARBA" id="ARBA00022643"/>
    </source>
</evidence>
<accession>S0FM39</accession>
<dbReference type="eggNOG" id="COG0655">
    <property type="taxonomic scope" value="Bacteria"/>
</dbReference>
<dbReference type="AlphaFoldDB" id="S0FM39"/>